<keyword evidence="4" id="KW-0808">Transferase</keyword>
<evidence type="ECO:0000259" key="8">
    <source>
        <dbReference type="PROSITE" id="PS50109"/>
    </source>
</evidence>
<evidence type="ECO:0000256" key="5">
    <source>
        <dbReference type="ARBA" id="ARBA00022777"/>
    </source>
</evidence>
<dbReference type="PANTHER" id="PTHR44936">
    <property type="entry name" value="SENSOR PROTEIN CREC"/>
    <property type="match status" value="1"/>
</dbReference>
<organism evidence="9 10">
    <name type="scientific">Polymorphospora lycopeni</name>
    <dbReference type="NCBI Taxonomy" id="3140240"/>
    <lineage>
        <taxon>Bacteria</taxon>
        <taxon>Bacillati</taxon>
        <taxon>Actinomycetota</taxon>
        <taxon>Actinomycetes</taxon>
        <taxon>Micromonosporales</taxon>
        <taxon>Micromonosporaceae</taxon>
        <taxon>Polymorphospora</taxon>
    </lineage>
</organism>
<dbReference type="Pfam" id="PF02518">
    <property type="entry name" value="HATPase_c"/>
    <property type="match status" value="1"/>
</dbReference>
<dbReference type="Gene3D" id="3.30.565.10">
    <property type="entry name" value="Histidine kinase-like ATPase, C-terminal domain"/>
    <property type="match status" value="1"/>
</dbReference>
<dbReference type="SUPFAM" id="SSF55874">
    <property type="entry name" value="ATPase domain of HSP90 chaperone/DNA topoisomerase II/histidine kinase"/>
    <property type="match status" value="1"/>
</dbReference>
<feature type="region of interest" description="Disordered" evidence="7">
    <location>
        <begin position="198"/>
        <end position="219"/>
    </location>
</feature>
<dbReference type="PANTHER" id="PTHR44936:SF9">
    <property type="entry name" value="SENSOR PROTEIN CREC"/>
    <property type="match status" value="1"/>
</dbReference>
<dbReference type="InterPro" id="IPR050980">
    <property type="entry name" value="2C_sensor_his_kinase"/>
</dbReference>
<evidence type="ECO:0000256" key="7">
    <source>
        <dbReference type="SAM" id="MobiDB-lite"/>
    </source>
</evidence>
<comment type="catalytic activity">
    <reaction evidence="1">
        <text>ATP + protein L-histidine = ADP + protein N-phospho-L-histidine.</text>
        <dbReference type="EC" id="2.7.13.3"/>
    </reaction>
</comment>
<evidence type="ECO:0000256" key="3">
    <source>
        <dbReference type="ARBA" id="ARBA00022553"/>
    </source>
</evidence>
<proteinExistence type="predicted"/>
<dbReference type="PROSITE" id="PS50109">
    <property type="entry name" value="HIS_KIN"/>
    <property type="match status" value="1"/>
</dbReference>
<dbReference type="Proteomes" id="UP001582793">
    <property type="component" value="Unassembled WGS sequence"/>
</dbReference>
<keyword evidence="3" id="KW-0597">Phosphoprotein</keyword>
<reference evidence="9 10" key="1">
    <citation type="submission" date="2024-04" db="EMBL/GenBank/DDBJ databases">
        <title>Polymorphospora sp. isolated from Baiyangdian Lake in Xiong'an New Area.</title>
        <authorList>
            <person name="Zhang X."/>
            <person name="Liu J."/>
        </authorList>
    </citation>
    <scope>NUCLEOTIDE SEQUENCE [LARGE SCALE GENOMIC DNA]</scope>
    <source>
        <strain evidence="9 10">2-325</strain>
    </source>
</reference>
<comment type="caution">
    <text evidence="9">The sequence shown here is derived from an EMBL/GenBank/DDBJ whole genome shotgun (WGS) entry which is preliminary data.</text>
</comment>
<protein>
    <recommendedName>
        <fullName evidence="2">histidine kinase</fullName>
        <ecNumber evidence="2">2.7.13.3</ecNumber>
    </recommendedName>
</protein>
<keyword evidence="9" id="KW-0067">ATP-binding</keyword>
<dbReference type="EMBL" id="JBCGDC010000037">
    <property type="protein sequence ID" value="MFB6394465.1"/>
    <property type="molecule type" value="Genomic_DNA"/>
</dbReference>
<dbReference type="InterPro" id="IPR003594">
    <property type="entry name" value="HATPase_dom"/>
</dbReference>
<evidence type="ECO:0000256" key="6">
    <source>
        <dbReference type="ARBA" id="ARBA00023012"/>
    </source>
</evidence>
<feature type="domain" description="Histidine kinase" evidence="8">
    <location>
        <begin position="64"/>
        <end position="166"/>
    </location>
</feature>
<dbReference type="EC" id="2.7.13.3" evidence="2"/>
<evidence type="ECO:0000313" key="9">
    <source>
        <dbReference type="EMBL" id="MFB6394465.1"/>
    </source>
</evidence>
<keyword evidence="6" id="KW-0902">Two-component regulatory system</keyword>
<dbReference type="GO" id="GO:0005524">
    <property type="term" value="F:ATP binding"/>
    <property type="evidence" value="ECO:0007669"/>
    <property type="project" value="UniProtKB-KW"/>
</dbReference>
<keyword evidence="5" id="KW-0418">Kinase</keyword>
<accession>A0ABV5CR44</accession>
<sequence length="219" mass="23452">MARDQAAHLDGVWQQAAALARDATTGDDGARIPLTQVLHAVLATVPSERARLHLSPRAADRLVDGQRVRQILINLVDNALRHGPAGGQVSISARIPADDLVIVVADEGTSCAAVRAMLRRREPSAGMSGLGLWIVGCLVAAQGGRVRAYPLRPRGVAVEVVLRHGPRGGRVRRWPRWAAGWPRRASEMGMSLVSAIRHRGGHHVQSRQGPAVRGQAGRP</sequence>
<gene>
    <name evidence="9" type="ORF">AAFH96_15295</name>
</gene>
<evidence type="ECO:0000256" key="2">
    <source>
        <dbReference type="ARBA" id="ARBA00012438"/>
    </source>
</evidence>
<evidence type="ECO:0000313" key="10">
    <source>
        <dbReference type="Proteomes" id="UP001582793"/>
    </source>
</evidence>
<dbReference type="RefSeq" id="WP_364212733.1">
    <property type="nucleotide sequence ID" value="NZ_JBCGDC010000037.1"/>
</dbReference>
<dbReference type="InterPro" id="IPR036890">
    <property type="entry name" value="HATPase_C_sf"/>
</dbReference>
<name>A0ABV5CR44_9ACTN</name>
<keyword evidence="9" id="KW-0547">Nucleotide-binding</keyword>
<dbReference type="SMART" id="SM00387">
    <property type="entry name" value="HATPase_c"/>
    <property type="match status" value="1"/>
</dbReference>
<dbReference type="InterPro" id="IPR005467">
    <property type="entry name" value="His_kinase_dom"/>
</dbReference>
<keyword evidence="10" id="KW-1185">Reference proteome</keyword>
<evidence type="ECO:0000256" key="1">
    <source>
        <dbReference type="ARBA" id="ARBA00000085"/>
    </source>
</evidence>
<evidence type="ECO:0000256" key="4">
    <source>
        <dbReference type="ARBA" id="ARBA00022679"/>
    </source>
</evidence>